<dbReference type="EMBL" id="JAUEPR010000013">
    <property type="protein sequence ID" value="KAK0478889.1"/>
    <property type="molecule type" value="Genomic_DNA"/>
</dbReference>
<evidence type="ECO:0000313" key="2">
    <source>
        <dbReference type="Proteomes" id="UP001175227"/>
    </source>
</evidence>
<accession>A0AA39UE44</accession>
<evidence type="ECO:0000313" key="1">
    <source>
        <dbReference type="EMBL" id="KAK0478889.1"/>
    </source>
</evidence>
<dbReference type="AlphaFoldDB" id="A0AA39UE44"/>
<sequence>MSLGIPYPTFPQFSYEPPPLVWTSLLIISTHLTCGQSIRTKGDALFRQFVLVKIGTNTRFRAQIGAWNAQVFKPVHLHMNREGHRGIVETFHSSGRVPTNGAIAIPTRATVIRHGHSAISGIHRKKCAPLCPQ</sequence>
<comment type="caution">
    <text evidence="1">The sequence shown here is derived from an EMBL/GenBank/DDBJ whole genome shotgun (WGS) entry which is preliminary data.</text>
</comment>
<name>A0AA39UE44_9AGAR</name>
<reference evidence="1" key="1">
    <citation type="submission" date="2023-06" db="EMBL/GenBank/DDBJ databases">
        <authorList>
            <consortium name="Lawrence Berkeley National Laboratory"/>
            <person name="Ahrendt S."/>
            <person name="Sahu N."/>
            <person name="Indic B."/>
            <person name="Wong-Bajracharya J."/>
            <person name="Merenyi Z."/>
            <person name="Ke H.-M."/>
            <person name="Monk M."/>
            <person name="Kocsube S."/>
            <person name="Drula E."/>
            <person name="Lipzen A."/>
            <person name="Balint B."/>
            <person name="Henrissat B."/>
            <person name="Andreopoulos B."/>
            <person name="Martin F.M."/>
            <person name="Harder C.B."/>
            <person name="Rigling D."/>
            <person name="Ford K.L."/>
            <person name="Foster G.D."/>
            <person name="Pangilinan J."/>
            <person name="Papanicolaou A."/>
            <person name="Barry K."/>
            <person name="LaButti K."/>
            <person name="Viragh M."/>
            <person name="Koriabine M."/>
            <person name="Yan M."/>
            <person name="Riley R."/>
            <person name="Champramary S."/>
            <person name="Plett K.L."/>
            <person name="Tsai I.J."/>
            <person name="Slot J."/>
            <person name="Sipos G."/>
            <person name="Plett J."/>
            <person name="Nagy L.G."/>
            <person name="Grigoriev I.V."/>
        </authorList>
    </citation>
    <scope>NUCLEOTIDE SEQUENCE</scope>
    <source>
        <strain evidence="1">ICMP 16352</strain>
    </source>
</reference>
<protein>
    <submittedName>
        <fullName evidence="1">Uncharacterized protein</fullName>
    </submittedName>
</protein>
<keyword evidence="2" id="KW-1185">Reference proteome</keyword>
<proteinExistence type="predicted"/>
<organism evidence="1 2">
    <name type="scientific">Armillaria novae-zelandiae</name>
    <dbReference type="NCBI Taxonomy" id="153914"/>
    <lineage>
        <taxon>Eukaryota</taxon>
        <taxon>Fungi</taxon>
        <taxon>Dikarya</taxon>
        <taxon>Basidiomycota</taxon>
        <taxon>Agaricomycotina</taxon>
        <taxon>Agaricomycetes</taxon>
        <taxon>Agaricomycetidae</taxon>
        <taxon>Agaricales</taxon>
        <taxon>Marasmiineae</taxon>
        <taxon>Physalacriaceae</taxon>
        <taxon>Armillaria</taxon>
    </lineage>
</organism>
<gene>
    <name evidence="1" type="ORF">IW261DRAFT_192706</name>
</gene>
<dbReference type="Proteomes" id="UP001175227">
    <property type="component" value="Unassembled WGS sequence"/>
</dbReference>